<dbReference type="SUPFAM" id="SSF51905">
    <property type="entry name" value="FAD/NAD(P)-binding domain"/>
    <property type="match status" value="1"/>
</dbReference>
<protein>
    <submittedName>
        <fullName evidence="4">Pyridine nucleotide-disulfide oxidoreductase</fullName>
    </submittedName>
</protein>
<dbReference type="PRINTS" id="PR00469">
    <property type="entry name" value="PNDRDTASEII"/>
</dbReference>
<name>A0A2H0RD60_9BACT</name>
<evidence type="ECO:0000313" key="5">
    <source>
        <dbReference type="Proteomes" id="UP000231602"/>
    </source>
</evidence>
<accession>A0A2H0RD60</accession>
<dbReference type="InterPro" id="IPR050097">
    <property type="entry name" value="Ferredoxin-NADP_redctase_2"/>
</dbReference>
<keyword evidence="1" id="KW-0285">Flavoprotein</keyword>
<proteinExistence type="predicted"/>
<evidence type="ECO:0000259" key="3">
    <source>
        <dbReference type="Pfam" id="PF07992"/>
    </source>
</evidence>
<dbReference type="EMBL" id="PCXV01000005">
    <property type="protein sequence ID" value="PIR44380.1"/>
    <property type="molecule type" value="Genomic_DNA"/>
</dbReference>
<evidence type="ECO:0000313" key="4">
    <source>
        <dbReference type="EMBL" id="PIR44380.1"/>
    </source>
</evidence>
<keyword evidence="2" id="KW-0560">Oxidoreductase</keyword>
<dbReference type="PANTHER" id="PTHR48105">
    <property type="entry name" value="THIOREDOXIN REDUCTASE 1-RELATED-RELATED"/>
    <property type="match status" value="1"/>
</dbReference>
<reference evidence="4 5" key="1">
    <citation type="submission" date="2017-09" db="EMBL/GenBank/DDBJ databases">
        <title>Depth-based differentiation of microbial function through sediment-hosted aquifers and enrichment of novel symbionts in the deep terrestrial subsurface.</title>
        <authorList>
            <person name="Probst A.J."/>
            <person name="Ladd B."/>
            <person name="Jarett J.K."/>
            <person name="Geller-Mcgrath D.E."/>
            <person name="Sieber C.M."/>
            <person name="Emerson J.B."/>
            <person name="Anantharaman K."/>
            <person name="Thomas B.C."/>
            <person name="Malmstrom R."/>
            <person name="Stieglmeier M."/>
            <person name="Klingl A."/>
            <person name="Woyke T."/>
            <person name="Ryan C.M."/>
            <person name="Banfield J.F."/>
        </authorList>
    </citation>
    <scope>NUCLEOTIDE SEQUENCE [LARGE SCALE GENOMIC DNA]</scope>
    <source>
        <strain evidence="4">CG10_big_fil_rev_8_21_14_0_10_31_9</strain>
    </source>
</reference>
<sequence>MYDLIILGGGPAGISAGIYASRKKINALLITKDFGGQSVVAAKIENFIGSKEISGIELAKTLEEHLRAQNSIEIKEGVSVIAVKKADSGYEVEDSNGSKYLSKNLLITIGSSYKKLSVIGEKEFAGKGVFYCSICDAPLMKGKPAVVIGGGNSGLDAVMDLLPYASDVYLLNRSELKGDAVLQEKIKADPKVKIITNVGIEEIFGDMLVSGLKYKELNSGEIKTLDVSGIFVEIGYSPNTELVKDLVNLSERGEIIVDHKTMQTSAPGIWAAGDITDGLYNQINTSIGDGIKAVLNIYNSLKNQ</sequence>
<organism evidence="4 5">
    <name type="scientific">Candidatus Wolfebacteria bacterium CG10_big_fil_rev_8_21_14_0_10_31_9</name>
    <dbReference type="NCBI Taxonomy" id="1975070"/>
    <lineage>
        <taxon>Bacteria</taxon>
        <taxon>Candidatus Wolfeibacteriota</taxon>
    </lineage>
</organism>
<evidence type="ECO:0000256" key="2">
    <source>
        <dbReference type="ARBA" id="ARBA00023002"/>
    </source>
</evidence>
<comment type="caution">
    <text evidence="4">The sequence shown here is derived from an EMBL/GenBank/DDBJ whole genome shotgun (WGS) entry which is preliminary data.</text>
</comment>
<dbReference type="Proteomes" id="UP000231602">
    <property type="component" value="Unassembled WGS sequence"/>
</dbReference>
<dbReference type="GO" id="GO:0016491">
    <property type="term" value="F:oxidoreductase activity"/>
    <property type="evidence" value="ECO:0007669"/>
    <property type="project" value="UniProtKB-KW"/>
</dbReference>
<dbReference type="PRINTS" id="PR00368">
    <property type="entry name" value="FADPNR"/>
</dbReference>
<dbReference type="AlphaFoldDB" id="A0A2H0RD60"/>
<feature type="domain" description="FAD/NAD(P)-binding" evidence="3">
    <location>
        <begin position="2"/>
        <end position="290"/>
    </location>
</feature>
<gene>
    <name evidence="4" type="ORF">COV23_00090</name>
</gene>
<dbReference type="Pfam" id="PF07992">
    <property type="entry name" value="Pyr_redox_2"/>
    <property type="match status" value="1"/>
</dbReference>
<dbReference type="Gene3D" id="3.50.50.60">
    <property type="entry name" value="FAD/NAD(P)-binding domain"/>
    <property type="match status" value="2"/>
</dbReference>
<dbReference type="InterPro" id="IPR036188">
    <property type="entry name" value="FAD/NAD-bd_sf"/>
</dbReference>
<evidence type="ECO:0000256" key="1">
    <source>
        <dbReference type="ARBA" id="ARBA00022630"/>
    </source>
</evidence>
<dbReference type="InterPro" id="IPR023753">
    <property type="entry name" value="FAD/NAD-binding_dom"/>
</dbReference>